<dbReference type="CDD" id="cd03411">
    <property type="entry name" value="Ferrochelatase_N"/>
    <property type="match status" value="1"/>
</dbReference>
<name>A0ABW7YSK5_9ACTN</name>
<dbReference type="NCBIfam" id="TIGR00109">
    <property type="entry name" value="hemH"/>
    <property type="match status" value="1"/>
</dbReference>
<dbReference type="PANTHER" id="PTHR11108:SF1">
    <property type="entry name" value="FERROCHELATASE, MITOCHONDRIAL"/>
    <property type="match status" value="1"/>
</dbReference>
<dbReference type="EC" id="4.99.1.9" evidence="7"/>
<comment type="caution">
    <text evidence="9">The sequence shown here is derived from an EMBL/GenBank/DDBJ whole genome shotgun (WGS) entry which is preliminary data.</text>
</comment>
<feature type="binding site" evidence="7">
    <location>
        <position position="194"/>
    </location>
    <ligand>
        <name>Fe(2+)</name>
        <dbReference type="ChEBI" id="CHEBI:29033"/>
    </ligand>
</feature>
<keyword evidence="7" id="KW-0479">Metal-binding</keyword>
<dbReference type="PROSITE" id="PS00534">
    <property type="entry name" value="FERROCHELATASE"/>
    <property type="match status" value="1"/>
</dbReference>
<evidence type="ECO:0000313" key="10">
    <source>
        <dbReference type="Proteomes" id="UP001612741"/>
    </source>
</evidence>
<dbReference type="RefSeq" id="WP_397082125.1">
    <property type="nucleotide sequence ID" value="NZ_JBITGY010000004.1"/>
</dbReference>
<accession>A0ABW7YSK5</accession>
<feature type="binding site" evidence="7">
    <location>
        <position position="63"/>
    </location>
    <ligand>
        <name>Fe-coproporphyrin III</name>
        <dbReference type="ChEBI" id="CHEBI:68438"/>
    </ligand>
</feature>
<evidence type="ECO:0000256" key="1">
    <source>
        <dbReference type="ARBA" id="ARBA00004744"/>
    </source>
</evidence>
<comment type="pathway">
    <text evidence="1 7 8">Porphyrin-containing compound metabolism; protoheme biosynthesis.</text>
</comment>
<dbReference type="HAMAP" id="MF_00323">
    <property type="entry name" value="Ferrochelatase"/>
    <property type="match status" value="1"/>
</dbReference>
<evidence type="ECO:0000256" key="7">
    <source>
        <dbReference type="HAMAP-Rule" id="MF_00323"/>
    </source>
</evidence>
<comment type="function">
    <text evidence="7 8">Involved in coproporphyrin-dependent heme b biosynthesis. Catalyzes the insertion of ferrous iron into coproporphyrin III to form Fe-coproporphyrin III.</text>
</comment>
<dbReference type="EMBL" id="JBITGY010000004">
    <property type="protein sequence ID" value="MFI6498892.1"/>
    <property type="molecule type" value="Genomic_DNA"/>
</dbReference>
<sequence>MSGTGIVMLNMGGPWTLDDVRPFLRRLFADLDMLPARRVLGPLLIRARLARVTRQYAEIGGGSPLRDWTERQAKAMTAELDELSPATGPHRAYMAFRYAEPGAAAALAAMRADGVRRAVAFPQYPHYSVTTTGSSLADLWRTLTATGMEDAFEWTVIDRWPAEPAYVAALAETVREGLAAFDRPAEATVLFSAHSLPERIVAAGDPYPVETRATVRAVMDHLAIPNPHLLAYQSKVGPMPWLRPGTEATVGELGTRGVKRLLIVPVSFTSDHIETLWELDVEVAEAAERAGITHYRRAPALNDRPSFTAALARIVEKRIT</sequence>
<evidence type="ECO:0000256" key="6">
    <source>
        <dbReference type="ARBA" id="ARBA00024536"/>
    </source>
</evidence>
<proteinExistence type="inferred from homology"/>
<comment type="subcellular location">
    <subcellularLocation>
        <location evidence="7 8">Cytoplasm</location>
    </subcellularLocation>
</comment>
<reference evidence="9 10" key="1">
    <citation type="submission" date="2024-10" db="EMBL/GenBank/DDBJ databases">
        <title>The Natural Products Discovery Center: Release of the First 8490 Sequenced Strains for Exploring Actinobacteria Biosynthetic Diversity.</title>
        <authorList>
            <person name="Kalkreuter E."/>
            <person name="Kautsar S.A."/>
            <person name="Yang D."/>
            <person name="Bader C.D."/>
            <person name="Teijaro C.N."/>
            <person name="Fluegel L."/>
            <person name="Davis C.M."/>
            <person name="Simpson J.R."/>
            <person name="Lauterbach L."/>
            <person name="Steele A.D."/>
            <person name="Gui C."/>
            <person name="Meng S."/>
            <person name="Li G."/>
            <person name="Viehrig K."/>
            <person name="Ye F."/>
            <person name="Su P."/>
            <person name="Kiefer A.F."/>
            <person name="Nichols A."/>
            <person name="Cepeda A.J."/>
            <person name="Yan W."/>
            <person name="Fan B."/>
            <person name="Jiang Y."/>
            <person name="Adhikari A."/>
            <person name="Zheng C.-J."/>
            <person name="Schuster L."/>
            <person name="Cowan T.M."/>
            <person name="Smanski M.J."/>
            <person name="Chevrette M.G."/>
            <person name="De Carvalho L.P.S."/>
            <person name="Shen B."/>
        </authorList>
    </citation>
    <scope>NUCLEOTIDE SEQUENCE [LARGE SCALE GENOMIC DNA]</scope>
    <source>
        <strain evidence="9 10">NPDC050545</strain>
    </source>
</reference>
<evidence type="ECO:0000256" key="4">
    <source>
        <dbReference type="ARBA" id="ARBA00023239"/>
    </source>
</evidence>
<dbReference type="Pfam" id="PF00762">
    <property type="entry name" value="Ferrochelatase"/>
    <property type="match status" value="1"/>
</dbReference>
<keyword evidence="5 7" id="KW-0627">Porphyrin biosynthesis</keyword>
<keyword evidence="4 7" id="KW-0456">Lyase</keyword>
<evidence type="ECO:0000256" key="8">
    <source>
        <dbReference type="RuleBase" id="RU000607"/>
    </source>
</evidence>
<comment type="catalytic activity">
    <reaction evidence="6">
        <text>Fe-coproporphyrin III + 2 H(+) = coproporphyrin III + Fe(2+)</text>
        <dbReference type="Rhea" id="RHEA:49572"/>
        <dbReference type="ChEBI" id="CHEBI:15378"/>
        <dbReference type="ChEBI" id="CHEBI:29033"/>
        <dbReference type="ChEBI" id="CHEBI:68438"/>
        <dbReference type="ChEBI" id="CHEBI:131725"/>
        <dbReference type="EC" id="4.99.1.9"/>
    </reaction>
    <physiologicalReaction direction="right-to-left" evidence="6">
        <dbReference type="Rhea" id="RHEA:49574"/>
    </physiologicalReaction>
</comment>
<dbReference type="CDD" id="cd00419">
    <property type="entry name" value="Ferrochelatase_C"/>
    <property type="match status" value="1"/>
</dbReference>
<evidence type="ECO:0000256" key="5">
    <source>
        <dbReference type="ARBA" id="ARBA00023244"/>
    </source>
</evidence>
<dbReference type="Gene3D" id="3.40.50.1400">
    <property type="match status" value="2"/>
</dbReference>
<dbReference type="Proteomes" id="UP001612741">
    <property type="component" value="Unassembled WGS sequence"/>
</dbReference>
<dbReference type="InterPro" id="IPR033659">
    <property type="entry name" value="Ferrochelatase_N"/>
</dbReference>
<keyword evidence="7 8" id="KW-0963">Cytoplasm</keyword>
<comment type="caution">
    <text evidence="7">Lacks conserved residue(s) required for the propagation of feature annotation.</text>
</comment>
<protein>
    <recommendedName>
        <fullName evidence="7">Coproporphyrin III ferrochelatase</fullName>
        <ecNumber evidence="7">4.99.1.9</ecNumber>
    </recommendedName>
</protein>
<dbReference type="InterPro" id="IPR019772">
    <property type="entry name" value="Ferrochelatase_AS"/>
</dbReference>
<gene>
    <name evidence="9" type="primary">hemH</name>
    <name evidence="7" type="synonym">cpfC</name>
    <name evidence="9" type="ORF">ACIBG2_15995</name>
</gene>
<feature type="binding site" evidence="7">
    <location>
        <position position="274"/>
    </location>
    <ligand>
        <name>Fe(2+)</name>
        <dbReference type="ChEBI" id="CHEBI:29033"/>
    </ligand>
</feature>
<keyword evidence="10" id="KW-1185">Reference proteome</keyword>
<evidence type="ECO:0000256" key="2">
    <source>
        <dbReference type="ARBA" id="ARBA00023004"/>
    </source>
</evidence>
<evidence type="ECO:0000256" key="3">
    <source>
        <dbReference type="ARBA" id="ARBA00023133"/>
    </source>
</evidence>
<organism evidence="9 10">
    <name type="scientific">Nonomuraea typhae</name>
    <dbReference type="NCBI Taxonomy" id="2603600"/>
    <lineage>
        <taxon>Bacteria</taxon>
        <taxon>Bacillati</taxon>
        <taxon>Actinomycetota</taxon>
        <taxon>Actinomycetes</taxon>
        <taxon>Streptosporangiales</taxon>
        <taxon>Streptosporangiaceae</taxon>
        <taxon>Nonomuraea</taxon>
    </lineage>
</organism>
<keyword evidence="2 7" id="KW-0408">Iron</keyword>
<evidence type="ECO:0000313" key="9">
    <source>
        <dbReference type="EMBL" id="MFI6498892.1"/>
    </source>
</evidence>
<keyword evidence="3 7" id="KW-0350">Heme biosynthesis</keyword>
<dbReference type="InterPro" id="IPR033644">
    <property type="entry name" value="Ferrochelatase_C"/>
</dbReference>
<dbReference type="SUPFAM" id="SSF53800">
    <property type="entry name" value="Chelatase"/>
    <property type="match status" value="1"/>
</dbReference>
<comment type="similarity">
    <text evidence="7 8">Belongs to the ferrochelatase family.</text>
</comment>
<dbReference type="PANTHER" id="PTHR11108">
    <property type="entry name" value="FERROCHELATASE"/>
    <property type="match status" value="1"/>
</dbReference>
<dbReference type="InterPro" id="IPR001015">
    <property type="entry name" value="Ferrochelatase"/>
</dbReference>